<protein>
    <recommendedName>
        <fullName evidence="8">Transcriptional coactivator p15 (PC4) C-terminal domain-containing protein</fullName>
    </recommendedName>
</protein>
<accession>A0AAD1XXH0</accession>
<evidence type="ECO:0000256" key="1">
    <source>
        <dbReference type="ARBA" id="ARBA00004123"/>
    </source>
</evidence>
<dbReference type="GO" id="GO:0003713">
    <property type="term" value="F:transcription coactivator activity"/>
    <property type="evidence" value="ECO:0007669"/>
    <property type="project" value="InterPro"/>
</dbReference>
<evidence type="ECO:0000256" key="2">
    <source>
        <dbReference type="ARBA" id="ARBA00009001"/>
    </source>
</evidence>
<feature type="compositionally biased region" description="Low complexity" evidence="7">
    <location>
        <begin position="69"/>
        <end position="79"/>
    </location>
</feature>
<keyword evidence="10" id="KW-1185">Reference proteome</keyword>
<evidence type="ECO:0000256" key="7">
    <source>
        <dbReference type="SAM" id="MobiDB-lite"/>
    </source>
</evidence>
<name>A0AAD1XXH0_EUPCR</name>
<dbReference type="Pfam" id="PF02229">
    <property type="entry name" value="PC4"/>
    <property type="match status" value="1"/>
</dbReference>
<evidence type="ECO:0000313" key="9">
    <source>
        <dbReference type="EMBL" id="CAI2380673.1"/>
    </source>
</evidence>
<evidence type="ECO:0000256" key="5">
    <source>
        <dbReference type="ARBA" id="ARBA00023163"/>
    </source>
</evidence>
<dbReference type="Proteomes" id="UP001295684">
    <property type="component" value="Unassembled WGS sequence"/>
</dbReference>
<dbReference type="GO" id="GO:0005634">
    <property type="term" value="C:nucleus"/>
    <property type="evidence" value="ECO:0007669"/>
    <property type="project" value="UniProtKB-SubCell"/>
</dbReference>
<dbReference type="SUPFAM" id="SSF54447">
    <property type="entry name" value="ssDNA-binding transcriptional regulator domain"/>
    <property type="match status" value="1"/>
</dbReference>
<dbReference type="GO" id="GO:0060261">
    <property type="term" value="P:positive regulation of transcription initiation by RNA polymerase II"/>
    <property type="evidence" value="ECO:0007669"/>
    <property type="project" value="InterPro"/>
</dbReference>
<keyword evidence="3" id="KW-0805">Transcription regulation</keyword>
<feature type="compositionally biased region" description="Basic residues" evidence="7">
    <location>
        <begin position="41"/>
        <end position="52"/>
    </location>
</feature>
<dbReference type="AlphaFoldDB" id="A0AAD1XXH0"/>
<dbReference type="Gene3D" id="2.30.31.10">
    <property type="entry name" value="Transcriptional Coactivator Pc4, Chain A"/>
    <property type="match status" value="1"/>
</dbReference>
<keyword evidence="5" id="KW-0804">Transcription</keyword>
<evidence type="ECO:0000313" key="10">
    <source>
        <dbReference type="Proteomes" id="UP001295684"/>
    </source>
</evidence>
<sequence>MEKNSDLIKDKSIKKLRDEAEKLAEEALQDMLKSENSSPKPKPKKRDLKSKYKSTQNTLHLIPSPPNTASPNPSNSPSSTPLPNPPSSKFPTESDGSIKFAVTTKKFVKAKKFRGKLYVDFRNYFEKDGSMLPTKKGIALDEGKWEKLKSLMPEINDAVKGLL</sequence>
<feature type="domain" description="Transcriptional coactivator p15 (PC4) C-terminal" evidence="8">
    <location>
        <begin position="103"/>
        <end position="150"/>
    </location>
</feature>
<evidence type="ECO:0000256" key="4">
    <source>
        <dbReference type="ARBA" id="ARBA00023125"/>
    </source>
</evidence>
<dbReference type="GO" id="GO:0003677">
    <property type="term" value="F:DNA binding"/>
    <property type="evidence" value="ECO:0007669"/>
    <property type="project" value="UniProtKB-KW"/>
</dbReference>
<evidence type="ECO:0000256" key="6">
    <source>
        <dbReference type="ARBA" id="ARBA00023242"/>
    </source>
</evidence>
<reference evidence="9" key="1">
    <citation type="submission" date="2023-07" db="EMBL/GenBank/DDBJ databases">
        <authorList>
            <consortium name="AG Swart"/>
            <person name="Singh M."/>
            <person name="Singh A."/>
            <person name="Seah K."/>
            <person name="Emmerich C."/>
        </authorList>
    </citation>
    <scope>NUCLEOTIDE SEQUENCE</scope>
    <source>
        <strain evidence="9">DP1</strain>
    </source>
</reference>
<proteinExistence type="inferred from homology"/>
<keyword evidence="6" id="KW-0539">Nucleus</keyword>
<comment type="subcellular location">
    <subcellularLocation>
        <location evidence="1">Nucleus</location>
    </subcellularLocation>
</comment>
<dbReference type="InterPro" id="IPR003173">
    <property type="entry name" value="PC4_C"/>
</dbReference>
<dbReference type="InterPro" id="IPR009044">
    <property type="entry name" value="ssDNA-bd_transcriptional_reg"/>
</dbReference>
<dbReference type="PANTHER" id="PTHR13215">
    <property type="entry name" value="RNA POLYMERASE II TRANSCRIPTIONAL COACTIVATOR"/>
    <property type="match status" value="1"/>
</dbReference>
<organism evidence="9 10">
    <name type="scientific">Euplotes crassus</name>
    <dbReference type="NCBI Taxonomy" id="5936"/>
    <lineage>
        <taxon>Eukaryota</taxon>
        <taxon>Sar</taxon>
        <taxon>Alveolata</taxon>
        <taxon>Ciliophora</taxon>
        <taxon>Intramacronucleata</taxon>
        <taxon>Spirotrichea</taxon>
        <taxon>Hypotrichia</taxon>
        <taxon>Euplotida</taxon>
        <taxon>Euplotidae</taxon>
        <taxon>Moneuplotes</taxon>
    </lineage>
</organism>
<keyword evidence="4" id="KW-0238">DNA-binding</keyword>
<evidence type="ECO:0000259" key="8">
    <source>
        <dbReference type="Pfam" id="PF02229"/>
    </source>
</evidence>
<feature type="region of interest" description="Disordered" evidence="7">
    <location>
        <begin position="27"/>
        <end position="95"/>
    </location>
</feature>
<comment type="caution">
    <text evidence="9">The sequence shown here is derived from an EMBL/GenBank/DDBJ whole genome shotgun (WGS) entry which is preliminary data.</text>
</comment>
<comment type="similarity">
    <text evidence="2">Belongs to the transcriptional coactivator PC4 family.</text>
</comment>
<evidence type="ECO:0000256" key="3">
    <source>
        <dbReference type="ARBA" id="ARBA00023015"/>
    </source>
</evidence>
<dbReference type="InterPro" id="IPR045125">
    <property type="entry name" value="Sub1/Tcp4-like"/>
</dbReference>
<gene>
    <name evidence="9" type="ORF">ECRASSUSDP1_LOCUS22111</name>
</gene>
<dbReference type="EMBL" id="CAMPGE010022645">
    <property type="protein sequence ID" value="CAI2380673.1"/>
    <property type="molecule type" value="Genomic_DNA"/>
</dbReference>